<dbReference type="InterPro" id="IPR051533">
    <property type="entry name" value="WaaL-like"/>
</dbReference>
<name>A0ABS9KJD0_9BACT</name>
<dbReference type="PANTHER" id="PTHR37422:SF13">
    <property type="entry name" value="LIPOPOLYSACCHARIDE BIOSYNTHESIS PROTEIN PA4999-RELATED"/>
    <property type="match status" value="1"/>
</dbReference>
<dbReference type="EMBL" id="JAKLWS010000052">
    <property type="protein sequence ID" value="MCG2590957.1"/>
    <property type="molecule type" value="Genomic_DNA"/>
</dbReference>
<feature type="transmembrane region" description="Helical" evidence="5">
    <location>
        <begin position="71"/>
        <end position="93"/>
    </location>
</feature>
<feature type="transmembrane region" description="Helical" evidence="5">
    <location>
        <begin position="12"/>
        <end position="38"/>
    </location>
</feature>
<keyword evidence="7" id="KW-0436">Ligase</keyword>
<dbReference type="RefSeq" id="WP_237856494.1">
    <property type="nucleotide sequence ID" value="NZ_JAKLWS010000052.1"/>
</dbReference>
<sequence>MMKITHKQVKEWLFLLPFFLYEDMVLSAIMLVLGFALLKYEKIDHAISELEWREYLFFIYMFHMMFGERDFAYVGFEPLFITEIVIFALAVSYARDLLKIRKTLFVYYLVVLIGLAFAFLYFPANQLDAIRDSFMLVYAIWVPIVYHVFRSEKHYDLFFVLLKLFIVLKAVSYFYEAVLILAGMRSLSFEGFRFGVGYIVPSLIVITIFLPLKYIDFKYKLVALVMIPAVFTMFHRSLFVGITLAILLMFAIGSNLTRRKIVTYGMISLTLMIAFLFYYNSVVDVNLFQILETKTSLEEGNINYRFLSWQHVLDKFYEHYILGFGVGRPLFFSQYNIFYSTVEMTYFQIRDLEGNAQPHNSYLNMLARFGVLLFPILMYAILKPLKKIPEFLNIKRKGGDHAYSKFLFLMAFLIIMYVWAFFNVVLEGPHHSFHFWLATGMILSFGRAGNFSKKYVRIRKTTPGS</sequence>
<evidence type="ECO:0000256" key="5">
    <source>
        <dbReference type="SAM" id="Phobius"/>
    </source>
</evidence>
<evidence type="ECO:0000313" key="7">
    <source>
        <dbReference type="EMBL" id="MCG2590957.1"/>
    </source>
</evidence>
<reference evidence="7" key="1">
    <citation type="submission" date="2022-01" db="EMBL/GenBank/DDBJ databases">
        <authorList>
            <person name="Wang Y."/>
        </authorList>
    </citation>
    <scope>NUCLEOTIDE SEQUENCE</scope>
    <source>
        <strain evidence="7">WB101</strain>
    </source>
</reference>
<feature type="transmembrane region" description="Helical" evidence="5">
    <location>
        <begin position="433"/>
        <end position="450"/>
    </location>
</feature>
<feature type="transmembrane region" description="Helical" evidence="5">
    <location>
        <begin position="402"/>
        <end position="421"/>
    </location>
</feature>
<gene>
    <name evidence="7" type="ORF">L6773_20470</name>
</gene>
<evidence type="ECO:0000256" key="2">
    <source>
        <dbReference type="ARBA" id="ARBA00022692"/>
    </source>
</evidence>
<feature type="domain" description="O-antigen ligase-related" evidence="6">
    <location>
        <begin position="222"/>
        <end position="374"/>
    </location>
</feature>
<dbReference type="GO" id="GO:0016874">
    <property type="term" value="F:ligase activity"/>
    <property type="evidence" value="ECO:0007669"/>
    <property type="project" value="UniProtKB-KW"/>
</dbReference>
<proteinExistence type="predicted"/>
<protein>
    <submittedName>
        <fullName evidence="7">O-antigen ligase family protein</fullName>
    </submittedName>
</protein>
<feature type="transmembrane region" description="Helical" evidence="5">
    <location>
        <begin position="261"/>
        <end position="279"/>
    </location>
</feature>
<feature type="transmembrane region" description="Helical" evidence="5">
    <location>
        <begin position="221"/>
        <end position="249"/>
    </location>
</feature>
<keyword evidence="4 5" id="KW-0472">Membrane</keyword>
<evidence type="ECO:0000313" key="8">
    <source>
        <dbReference type="Proteomes" id="UP001165366"/>
    </source>
</evidence>
<dbReference type="Proteomes" id="UP001165366">
    <property type="component" value="Unassembled WGS sequence"/>
</dbReference>
<evidence type="ECO:0000256" key="1">
    <source>
        <dbReference type="ARBA" id="ARBA00004141"/>
    </source>
</evidence>
<dbReference type="Pfam" id="PF04932">
    <property type="entry name" value="Wzy_C"/>
    <property type="match status" value="1"/>
</dbReference>
<feature type="transmembrane region" description="Helical" evidence="5">
    <location>
        <begin position="362"/>
        <end position="382"/>
    </location>
</feature>
<evidence type="ECO:0000256" key="3">
    <source>
        <dbReference type="ARBA" id="ARBA00022989"/>
    </source>
</evidence>
<dbReference type="InterPro" id="IPR007016">
    <property type="entry name" value="O-antigen_ligase-rel_domated"/>
</dbReference>
<keyword evidence="8" id="KW-1185">Reference proteome</keyword>
<keyword evidence="3 5" id="KW-1133">Transmembrane helix</keyword>
<comment type="caution">
    <text evidence="7">The sequence shown here is derived from an EMBL/GenBank/DDBJ whole genome shotgun (WGS) entry which is preliminary data.</text>
</comment>
<reference evidence="7" key="2">
    <citation type="submission" date="2024-05" db="EMBL/GenBank/DDBJ databases">
        <title>Rhodohalobacter halophilus gen. nov., sp. nov., a moderately halophilic member of the family Balneolaceae.</title>
        <authorList>
            <person name="Xia J."/>
        </authorList>
    </citation>
    <scope>NUCLEOTIDE SEQUENCE</scope>
    <source>
        <strain evidence="7">WB101</strain>
    </source>
</reference>
<organism evidence="7 8">
    <name type="scientific">Rhodohalobacter sulfatireducens</name>
    <dbReference type="NCBI Taxonomy" id="2911366"/>
    <lineage>
        <taxon>Bacteria</taxon>
        <taxon>Pseudomonadati</taxon>
        <taxon>Balneolota</taxon>
        <taxon>Balneolia</taxon>
        <taxon>Balneolales</taxon>
        <taxon>Balneolaceae</taxon>
        <taxon>Rhodohalobacter</taxon>
    </lineage>
</organism>
<dbReference type="PANTHER" id="PTHR37422">
    <property type="entry name" value="TEICHURONIC ACID BIOSYNTHESIS PROTEIN TUAE"/>
    <property type="match status" value="1"/>
</dbReference>
<feature type="transmembrane region" description="Helical" evidence="5">
    <location>
        <begin position="105"/>
        <end position="122"/>
    </location>
</feature>
<keyword evidence="2 5" id="KW-0812">Transmembrane</keyword>
<feature type="transmembrane region" description="Helical" evidence="5">
    <location>
        <begin position="134"/>
        <end position="151"/>
    </location>
</feature>
<evidence type="ECO:0000259" key="6">
    <source>
        <dbReference type="Pfam" id="PF04932"/>
    </source>
</evidence>
<evidence type="ECO:0000256" key="4">
    <source>
        <dbReference type="ARBA" id="ARBA00023136"/>
    </source>
</evidence>
<comment type="subcellular location">
    <subcellularLocation>
        <location evidence="1">Membrane</location>
        <topology evidence="1">Multi-pass membrane protein</topology>
    </subcellularLocation>
</comment>
<feature type="transmembrane region" description="Helical" evidence="5">
    <location>
        <begin position="157"/>
        <end position="182"/>
    </location>
</feature>
<feature type="transmembrane region" description="Helical" evidence="5">
    <location>
        <begin position="194"/>
        <end position="215"/>
    </location>
</feature>
<accession>A0ABS9KJD0</accession>